<sequence length="263" mass="30245">MSTQHNYLDDDDDFSEFYNNPLYKRVSELTPHERKNACPPPPLPTPRRDNGPRVVARKRSSRHPSPRPPSPRQPSPRPPSSSRDAAAVRASIRRHSFTKPRQTPNKENAPEPEGTHSPILRPRADHDFQQNVARVHGPEHVDKYENCADMSEKAKEELEDKPEGSLRFGRPWTQEEFDKATLIGSSDDSITDKVEKEFQENMDDEEMTLEGYEDLKEGETLEDDEILEEIEIVDWKKPNSRKLMTRERSSEDHNADLAGEQQA</sequence>
<protein>
    <submittedName>
        <fullName evidence="2">Uncharacterized protein</fullName>
    </submittedName>
</protein>
<organism evidence="2 3">
    <name type="scientific">Fusarium mangiferae</name>
    <name type="common">Mango malformation disease fungus</name>
    <dbReference type="NCBI Taxonomy" id="192010"/>
    <lineage>
        <taxon>Eukaryota</taxon>
        <taxon>Fungi</taxon>
        <taxon>Dikarya</taxon>
        <taxon>Ascomycota</taxon>
        <taxon>Pezizomycotina</taxon>
        <taxon>Sordariomycetes</taxon>
        <taxon>Hypocreomycetidae</taxon>
        <taxon>Hypocreales</taxon>
        <taxon>Nectriaceae</taxon>
        <taxon>Fusarium</taxon>
        <taxon>Fusarium fujikuroi species complex</taxon>
    </lineage>
</organism>
<feature type="compositionally biased region" description="Basic residues" evidence="1">
    <location>
        <begin position="55"/>
        <end position="65"/>
    </location>
</feature>
<dbReference type="EMBL" id="FCQH01000004">
    <property type="protein sequence ID" value="CVK91248.1"/>
    <property type="molecule type" value="Genomic_DNA"/>
</dbReference>
<reference evidence="3" key="1">
    <citation type="journal article" date="2016" name="Genome Biol. Evol.">
        <title>Comparative 'omics' of the Fusarium fujikuroi species complex highlights differences in genetic potential and metabolite synthesis.</title>
        <authorList>
            <person name="Niehaus E.-M."/>
            <person name="Muensterkoetter M."/>
            <person name="Proctor R.H."/>
            <person name="Brown D.W."/>
            <person name="Sharon A."/>
            <person name="Idan Y."/>
            <person name="Oren-Young L."/>
            <person name="Sieber C.M."/>
            <person name="Novak O."/>
            <person name="Pencik A."/>
            <person name="Tarkowska D."/>
            <person name="Hromadova K."/>
            <person name="Freeman S."/>
            <person name="Maymon M."/>
            <person name="Elazar M."/>
            <person name="Youssef S.A."/>
            <person name="El-Shabrawy E.S.M."/>
            <person name="Shalaby A.B.A."/>
            <person name="Houterman P."/>
            <person name="Brock N.L."/>
            <person name="Burkhardt I."/>
            <person name="Tsavkelova E.A."/>
            <person name="Dickschat J.S."/>
            <person name="Galuszka P."/>
            <person name="Gueldener U."/>
            <person name="Tudzynski B."/>
        </authorList>
    </citation>
    <scope>NUCLEOTIDE SEQUENCE [LARGE SCALE GENOMIC DNA]</scope>
    <source>
        <strain evidence="3">MRC7560</strain>
    </source>
</reference>
<name>A0A1L7SXN9_FUSMA</name>
<feature type="compositionally biased region" description="Low complexity" evidence="1">
    <location>
        <begin position="80"/>
        <end position="90"/>
    </location>
</feature>
<dbReference type="VEuPathDB" id="FungiDB:FMAN_09392"/>
<evidence type="ECO:0000256" key="1">
    <source>
        <dbReference type="SAM" id="MobiDB-lite"/>
    </source>
</evidence>
<feature type="compositionally biased region" description="Basic and acidic residues" evidence="1">
    <location>
        <begin position="151"/>
        <end position="164"/>
    </location>
</feature>
<feature type="region of interest" description="Disordered" evidence="1">
    <location>
        <begin position="239"/>
        <end position="263"/>
    </location>
</feature>
<feature type="region of interest" description="Disordered" evidence="1">
    <location>
        <begin position="151"/>
        <end position="191"/>
    </location>
</feature>
<keyword evidence="3" id="KW-1185">Reference proteome</keyword>
<dbReference type="Proteomes" id="UP000184255">
    <property type="component" value="Unassembled WGS sequence"/>
</dbReference>
<dbReference type="GeneID" id="65088651"/>
<feature type="region of interest" description="Disordered" evidence="1">
    <location>
        <begin position="25"/>
        <end position="131"/>
    </location>
</feature>
<dbReference type="RefSeq" id="XP_041680914.1">
    <property type="nucleotide sequence ID" value="XM_041830230.1"/>
</dbReference>
<evidence type="ECO:0000313" key="3">
    <source>
        <dbReference type="Proteomes" id="UP000184255"/>
    </source>
</evidence>
<gene>
    <name evidence="2" type="ORF">FMAN_09392</name>
</gene>
<feature type="compositionally biased region" description="Pro residues" evidence="1">
    <location>
        <begin position="66"/>
        <end position="79"/>
    </location>
</feature>
<evidence type="ECO:0000313" key="2">
    <source>
        <dbReference type="EMBL" id="CVK91248.1"/>
    </source>
</evidence>
<proteinExistence type="predicted"/>
<dbReference type="AlphaFoldDB" id="A0A1L7SXN9"/>
<feature type="compositionally biased region" description="Basic and acidic residues" evidence="1">
    <location>
        <begin position="25"/>
        <end position="36"/>
    </location>
</feature>
<accession>A0A1L7SXN9</accession>
<comment type="caution">
    <text evidence="2">The sequence shown here is derived from an EMBL/GenBank/DDBJ whole genome shotgun (WGS) entry which is preliminary data.</text>
</comment>
<feature type="compositionally biased region" description="Basic and acidic residues" evidence="1">
    <location>
        <begin position="244"/>
        <end position="255"/>
    </location>
</feature>